<dbReference type="InterPro" id="IPR035425">
    <property type="entry name" value="CENP-T/H4_C"/>
</dbReference>
<feature type="region of interest" description="Disordered" evidence="5">
    <location>
        <begin position="357"/>
        <end position="380"/>
    </location>
</feature>
<evidence type="ECO:0000256" key="3">
    <source>
        <dbReference type="ARBA" id="ARBA00022454"/>
    </source>
</evidence>
<evidence type="ECO:0000313" key="8">
    <source>
        <dbReference type="Proteomes" id="UP000777438"/>
    </source>
</evidence>
<reference evidence="7 8" key="1">
    <citation type="journal article" date="2021" name="Nat. Commun.">
        <title>Genetic determinants of endophytism in the Arabidopsis root mycobiome.</title>
        <authorList>
            <person name="Mesny F."/>
            <person name="Miyauchi S."/>
            <person name="Thiergart T."/>
            <person name="Pickel B."/>
            <person name="Atanasova L."/>
            <person name="Karlsson M."/>
            <person name="Huettel B."/>
            <person name="Barry K.W."/>
            <person name="Haridas S."/>
            <person name="Chen C."/>
            <person name="Bauer D."/>
            <person name="Andreopoulos W."/>
            <person name="Pangilinan J."/>
            <person name="LaButti K."/>
            <person name="Riley R."/>
            <person name="Lipzen A."/>
            <person name="Clum A."/>
            <person name="Drula E."/>
            <person name="Henrissat B."/>
            <person name="Kohler A."/>
            <person name="Grigoriev I.V."/>
            <person name="Martin F.M."/>
            <person name="Hacquard S."/>
        </authorList>
    </citation>
    <scope>NUCLEOTIDE SEQUENCE [LARGE SCALE GENOMIC DNA]</scope>
    <source>
        <strain evidence="7 8">MPI-CAGE-CH-0241</strain>
    </source>
</reference>
<dbReference type="PANTHER" id="PTHR22980:SF5">
    <property type="entry name" value="CENP-T_HISTONE H4 HISTONE FOLD DOMAIN-CONTAINING PROTEIN"/>
    <property type="match status" value="1"/>
</dbReference>
<gene>
    <name evidence="7" type="ORF">B0T10DRAFT_199934</name>
</gene>
<feature type="compositionally biased region" description="Polar residues" evidence="5">
    <location>
        <begin position="1"/>
        <end position="12"/>
    </location>
</feature>
<dbReference type="Gene3D" id="1.10.20.10">
    <property type="entry name" value="Histone, subunit A"/>
    <property type="match status" value="1"/>
</dbReference>
<feature type="compositionally biased region" description="Acidic residues" evidence="5">
    <location>
        <begin position="159"/>
        <end position="169"/>
    </location>
</feature>
<comment type="caution">
    <text evidence="7">The sequence shown here is derived from an EMBL/GenBank/DDBJ whole genome shotgun (WGS) entry which is preliminary data.</text>
</comment>
<evidence type="ECO:0000259" key="6">
    <source>
        <dbReference type="Pfam" id="PF15511"/>
    </source>
</evidence>
<evidence type="ECO:0000256" key="5">
    <source>
        <dbReference type="SAM" id="MobiDB-lite"/>
    </source>
</evidence>
<keyword evidence="4" id="KW-0539">Nucleus</keyword>
<dbReference type="InterPro" id="IPR009072">
    <property type="entry name" value="Histone-fold"/>
</dbReference>
<dbReference type="GO" id="GO:0046982">
    <property type="term" value="F:protein heterodimerization activity"/>
    <property type="evidence" value="ECO:0007669"/>
    <property type="project" value="InterPro"/>
</dbReference>
<feature type="region of interest" description="Disordered" evidence="5">
    <location>
        <begin position="1"/>
        <end position="184"/>
    </location>
</feature>
<name>A0A9P8VTM5_9HYPO</name>
<dbReference type="CDD" id="cd22920">
    <property type="entry name" value="HFD_CENP-T"/>
    <property type="match status" value="1"/>
</dbReference>
<dbReference type="AlphaFoldDB" id="A0A9P8VTM5"/>
<dbReference type="SUPFAM" id="SSF47113">
    <property type="entry name" value="Histone-fold"/>
    <property type="match status" value="1"/>
</dbReference>
<protein>
    <submittedName>
        <fullName evidence="7">Centromere kinetochore component CENP-T-domain-containing protein</fullName>
    </submittedName>
</protein>
<dbReference type="GO" id="GO:0000712">
    <property type="term" value="P:resolution of meiotic recombination intermediates"/>
    <property type="evidence" value="ECO:0007669"/>
    <property type="project" value="TreeGrafter"/>
</dbReference>
<comment type="subcellular location">
    <subcellularLocation>
        <location evidence="2">Chromosome</location>
    </subcellularLocation>
    <subcellularLocation>
        <location evidence="1">Nucleus</location>
    </subcellularLocation>
</comment>
<evidence type="ECO:0000256" key="1">
    <source>
        <dbReference type="ARBA" id="ARBA00004123"/>
    </source>
</evidence>
<keyword evidence="3" id="KW-0158">Chromosome</keyword>
<organism evidence="7 8">
    <name type="scientific">Thelonectria olida</name>
    <dbReference type="NCBI Taxonomy" id="1576542"/>
    <lineage>
        <taxon>Eukaryota</taxon>
        <taxon>Fungi</taxon>
        <taxon>Dikarya</taxon>
        <taxon>Ascomycota</taxon>
        <taxon>Pezizomycotina</taxon>
        <taxon>Sordariomycetes</taxon>
        <taxon>Hypocreomycetidae</taxon>
        <taxon>Hypocreales</taxon>
        <taxon>Nectriaceae</taxon>
        <taxon>Thelonectria</taxon>
    </lineage>
</organism>
<feature type="compositionally biased region" description="Acidic residues" evidence="5">
    <location>
        <begin position="130"/>
        <end position="148"/>
    </location>
</feature>
<evidence type="ECO:0000313" key="7">
    <source>
        <dbReference type="EMBL" id="KAH6874893.1"/>
    </source>
</evidence>
<dbReference type="PANTHER" id="PTHR22980">
    <property type="entry name" value="CORTISTATIN"/>
    <property type="match status" value="1"/>
</dbReference>
<dbReference type="GO" id="GO:0003682">
    <property type="term" value="F:chromatin binding"/>
    <property type="evidence" value="ECO:0007669"/>
    <property type="project" value="TreeGrafter"/>
</dbReference>
<dbReference type="Proteomes" id="UP000777438">
    <property type="component" value="Unassembled WGS sequence"/>
</dbReference>
<dbReference type="EMBL" id="JAGPYM010000036">
    <property type="protein sequence ID" value="KAH6874893.1"/>
    <property type="molecule type" value="Genomic_DNA"/>
</dbReference>
<evidence type="ECO:0000256" key="4">
    <source>
        <dbReference type="ARBA" id="ARBA00023242"/>
    </source>
</evidence>
<dbReference type="GO" id="GO:0071821">
    <property type="term" value="C:FANCM-MHF complex"/>
    <property type="evidence" value="ECO:0007669"/>
    <property type="project" value="TreeGrafter"/>
</dbReference>
<proteinExistence type="predicted"/>
<dbReference type="GO" id="GO:0031297">
    <property type="term" value="P:replication fork processing"/>
    <property type="evidence" value="ECO:0007669"/>
    <property type="project" value="TreeGrafter"/>
</dbReference>
<feature type="compositionally biased region" description="Low complexity" evidence="5">
    <location>
        <begin position="107"/>
        <end position="119"/>
    </location>
</feature>
<dbReference type="OrthoDB" id="10071681at2759"/>
<dbReference type="GO" id="GO:0005694">
    <property type="term" value="C:chromosome"/>
    <property type="evidence" value="ECO:0007669"/>
    <property type="project" value="UniProtKB-SubCell"/>
</dbReference>
<keyword evidence="8" id="KW-1185">Reference proteome</keyword>
<feature type="domain" description="CENP-T/Histone H4 histone fold" evidence="6">
    <location>
        <begin position="388"/>
        <end position="464"/>
    </location>
</feature>
<accession>A0A9P8VTM5</accession>
<sequence length="464" mass="51498">MNNTPNARTPSRTPRRGDPSSARRSVHTPLDRTGPRQVLNSVRRGIDPASATQRNNAPTPHAKAAHNALEQRRTKMFTPGKNRRRSQMQDRDTPMGILRNLSRALAPASQPIPSSSSSPGDKSGIAPIAEDNDEDDDLYYDNDDDDDLPIDRPRLSLPLDEDEDDDSDEDLRPPRLSQVDEDNYTVQSVELPRRFSQAPSRLSRGSFGSDGVSNLYNPDVTEEIGQQSDFFPNFLEDLQAREADDDPSLERFDPDQTRRMTLGHESFNLDMPVGIEEQTTFLMSEPGADVPQTSPIIERSVTDAMAAEAQQEPAGDIVLGESDSDGGAGGADFDNEVFDYPVEGFDDHSSIIEEETLRPEIEPEPVQASSKTKSSLRARKKQKRISKYGVEYPALPPSFVKRVAQTALQSSGLSNHRISPDTLEALSQASEWFFEQLGDDLGAYADHAKRKTIEESDVFTLMKR</sequence>
<evidence type="ECO:0000256" key="2">
    <source>
        <dbReference type="ARBA" id="ARBA00004286"/>
    </source>
</evidence>
<dbReference type="Pfam" id="PF15511">
    <property type="entry name" value="CENP-T_C"/>
    <property type="match status" value="1"/>
</dbReference>